<gene>
    <name evidence="3" type="ORF">CASFOL_012900</name>
</gene>
<sequence length="341" mass="37550">MSDQELSFFQDPQIEDSICRSMHHLSTVSHHHHHPTAAYGSPAKKTTAGIVNSTKRQAPLSPSSSFHEPVSKRATLNFPSSPSTTTAAAATEGLTGDDSHLFGFTRLPLPHPFPAASVTSPLRRTVSEPIHFASAINPPAPPPQSSGFSVPPNPVLRQPLQESPNRIAVPQDSFPFPNAAPIIHRTVSDPNPVANLQVLATVGSPPPIPRPSPARNVPRSPSCGESPSTKRLKRMKEQLREMSQWWNQVVSEGDEEETESEYCFNDNIQKEDSENEMENPSQKINQIQKDESENEMQNASQEAVWVEKNGECLVIHFKCPCGTGYQILLSGNDCYYKLTDF</sequence>
<feature type="region of interest" description="Disordered" evidence="2">
    <location>
        <begin position="203"/>
        <end position="229"/>
    </location>
</feature>
<dbReference type="Proteomes" id="UP001632038">
    <property type="component" value="Unassembled WGS sequence"/>
</dbReference>
<feature type="coiled-coil region" evidence="1">
    <location>
        <begin position="282"/>
        <end position="309"/>
    </location>
</feature>
<keyword evidence="4" id="KW-1185">Reference proteome</keyword>
<feature type="region of interest" description="Disordered" evidence="2">
    <location>
        <begin position="54"/>
        <end position="87"/>
    </location>
</feature>
<evidence type="ECO:0000256" key="2">
    <source>
        <dbReference type="SAM" id="MobiDB-lite"/>
    </source>
</evidence>
<evidence type="ECO:0000256" key="1">
    <source>
        <dbReference type="SAM" id="Coils"/>
    </source>
</evidence>
<protein>
    <submittedName>
        <fullName evidence="3">Uncharacterized protein</fullName>
    </submittedName>
</protein>
<dbReference type="EMBL" id="JAVIJP010000016">
    <property type="protein sequence ID" value="KAL3642085.1"/>
    <property type="molecule type" value="Genomic_DNA"/>
</dbReference>
<name>A0ABD3DMH2_9LAMI</name>
<evidence type="ECO:0000313" key="3">
    <source>
        <dbReference type="EMBL" id="KAL3642085.1"/>
    </source>
</evidence>
<reference evidence="4" key="1">
    <citation type="journal article" date="2024" name="IScience">
        <title>Strigolactones Initiate the Formation of Haustorium-like Structures in Castilleja.</title>
        <authorList>
            <person name="Buerger M."/>
            <person name="Peterson D."/>
            <person name="Chory J."/>
        </authorList>
    </citation>
    <scope>NUCLEOTIDE SEQUENCE [LARGE SCALE GENOMIC DNA]</scope>
</reference>
<feature type="region of interest" description="Disordered" evidence="2">
    <location>
        <begin position="135"/>
        <end position="156"/>
    </location>
</feature>
<comment type="caution">
    <text evidence="3">The sequence shown here is derived from an EMBL/GenBank/DDBJ whole genome shotgun (WGS) entry which is preliminary data.</text>
</comment>
<dbReference type="AlphaFoldDB" id="A0ABD3DMH2"/>
<feature type="compositionally biased region" description="Polar residues" evidence="2">
    <location>
        <begin position="54"/>
        <end position="66"/>
    </location>
</feature>
<proteinExistence type="predicted"/>
<keyword evidence="1" id="KW-0175">Coiled coil</keyword>
<organism evidence="3 4">
    <name type="scientific">Castilleja foliolosa</name>
    <dbReference type="NCBI Taxonomy" id="1961234"/>
    <lineage>
        <taxon>Eukaryota</taxon>
        <taxon>Viridiplantae</taxon>
        <taxon>Streptophyta</taxon>
        <taxon>Embryophyta</taxon>
        <taxon>Tracheophyta</taxon>
        <taxon>Spermatophyta</taxon>
        <taxon>Magnoliopsida</taxon>
        <taxon>eudicotyledons</taxon>
        <taxon>Gunneridae</taxon>
        <taxon>Pentapetalae</taxon>
        <taxon>asterids</taxon>
        <taxon>lamiids</taxon>
        <taxon>Lamiales</taxon>
        <taxon>Orobanchaceae</taxon>
        <taxon>Pedicularideae</taxon>
        <taxon>Castillejinae</taxon>
        <taxon>Castilleja</taxon>
    </lineage>
</organism>
<accession>A0ABD3DMH2</accession>
<evidence type="ECO:0000313" key="4">
    <source>
        <dbReference type="Proteomes" id="UP001632038"/>
    </source>
</evidence>